<gene>
    <name evidence="1" type="ORF">C8A00DRAFT_31116</name>
</gene>
<dbReference type="Proteomes" id="UP001302745">
    <property type="component" value="Unassembled WGS sequence"/>
</dbReference>
<keyword evidence="2" id="KW-1185">Reference proteome</keyword>
<proteinExistence type="predicted"/>
<reference evidence="1" key="1">
    <citation type="journal article" date="2023" name="Mol. Phylogenet. Evol.">
        <title>Genome-scale phylogeny and comparative genomics of the fungal order Sordariales.</title>
        <authorList>
            <person name="Hensen N."/>
            <person name="Bonometti L."/>
            <person name="Westerberg I."/>
            <person name="Brannstrom I.O."/>
            <person name="Guillou S."/>
            <person name="Cros-Aarteil S."/>
            <person name="Calhoun S."/>
            <person name="Haridas S."/>
            <person name="Kuo A."/>
            <person name="Mondo S."/>
            <person name="Pangilinan J."/>
            <person name="Riley R."/>
            <person name="LaButti K."/>
            <person name="Andreopoulos B."/>
            <person name="Lipzen A."/>
            <person name="Chen C."/>
            <person name="Yan M."/>
            <person name="Daum C."/>
            <person name="Ng V."/>
            <person name="Clum A."/>
            <person name="Steindorff A."/>
            <person name="Ohm R.A."/>
            <person name="Martin F."/>
            <person name="Silar P."/>
            <person name="Natvig D.O."/>
            <person name="Lalanne C."/>
            <person name="Gautier V."/>
            <person name="Ament-Velasquez S.L."/>
            <person name="Kruys A."/>
            <person name="Hutchinson M.I."/>
            <person name="Powell A.J."/>
            <person name="Barry K."/>
            <person name="Miller A.N."/>
            <person name="Grigoriev I.V."/>
            <person name="Debuchy R."/>
            <person name="Gladieux P."/>
            <person name="Hiltunen Thoren M."/>
            <person name="Johannesson H."/>
        </authorList>
    </citation>
    <scope>NUCLEOTIDE SEQUENCE</scope>
    <source>
        <strain evidence="1">CBS 538.74</strain>
    </source>
</reference>
<accession>A0AAN7A0S9</accession>
<sequence length="425" mass="47577">MSLQKAKDHWMRCIRDEESRASIQPIIDGAQPLAFVTGPPHCGKTSSIAFSIVCQTNTRVVYVAQSRYAASRSCRFAQETFGAERQIGEYSPAATSTPPPPDAQLVYMTYGDIVCKVGDVTRLLAGATHIVLADVHEESVDQELACYVLHQAQLYKPGVQAAIVMVTTYEKSGALDSDCLFMQGSEEGETIEPCRVQLPRRFTALTLQYEPGLTATAVDVPRYQRWATGAVERMARQIRKKGRMVVFAPSEEILWGLNKNLANHNTDVVVLDHRYPVELDEINRRSAPVIILMRPYFGHRLHIRCVQIVVCPAFDEQPILYEPAGKEIQTVRRLPNDRIQFMADHAPPIANATVRFAFTKSAHHALPHTDLALFTYGNCLEYYLKAGLVAPNESPFPGHRKGMCLRLTVSYERIEWVFVGTSTPE</sequence>
<dbReference type="AlphaFoldDB" id="A0AAN7A0S9"/>
<dbReference type="EMBL" id="MU856875">
    <property type="protein sequence ID" value="KAK4156066.1"/>
    <property type="molecule type" value="Genomic_DNA"/>
</dbReference>
<comment type="caution">
    <text evidence="1">The sequence shown here is derived from an EMBL/GenBank/DDBJ whole genome shotgun (WGS) entry which is preliminary data.</text>
</comment>
<dbReference type="InterPro" id="IPR027417">
    <property type="entry name" value="P-loop_NTPase"/>
</dbReference>
<reference evidence="1" key="2">
    <citation type="submission" date="2023-05" db="EMBL/GenBank/DDBJ databases">
        <authorList>
            <consortium name="Lawrence Berkeley National Laboratory"/>
            <person name="Steindorff A."/>
            <person name="Hensen N."/>
            <person name="Bonometti L."/>
            <person name="Westerberg I."/>
            <person name="Brannstrom I.O."/>
            <person name="Guillou S."/>
            <person name="Cros-Aarteil S."/>
            <person name="Calhoun S."/>
            <person name="Haridas S."/>
            <person name="Kuo A."/>
            <person name="Mondo S."/>
            <person name="Pangilinan J."/>
            <person name="Riley R."/>
            <person name="Labutti K."/>
            <person name="Andreopoulos B."/>
            <person name="Lipzen A."/>
            <person name="Chen C."/>
            <person name="Yanf M."/>
            <person name="Daum C."/>
            <person name="Ng V."/>
            <person name="Clum A."/>
            <person name="Ohm R."/>
            <person name="Martin F."/>
            <person name="Silar P."/>
            <person name="Natvig D."/>
            <person name="Lalanne C."/>
            <person name="Gautier V."/>
            <person name="Ament-Velasquez S.L."/>
            <person name="Kruys A."/>
            <person name="Hutchinson M.I."/>
            <person name="Powell A.J."/>
            <person name="Barry K."/>
            <person name="Miller A.N."/>
            <person name="Grigoriev I.V."/>
            <person name="Debuchy R."/>
            <person name="Gladieux P."/>
            <person name="Thoren M.H."/>
            <person name="Johannesson H."/>
        </authorList>
    </citation>
    <scope>NUCLEOTIDE SEQUENCE</scope>
    <source>
        <strain evidence="1">CBS 538.74</strain>
    </source>
</reference>
<protein>
    <submittedName>
        <fullName evidence="1">Uncharacterized protein</fullName>
    </submittedName>
</protein>
<organism evidence="1 2">
    <name type="scientific">Chaetomidium leptoderma</name>
    <dbReference type="NCBI Taxonomy" id="669021"/>
    <lineage>
        <taxon>Eukaryota</taxon>
        <taxon>Fungi</taxon>
        <taxon>Dikarya</taxon>
        <taxon>Ascomycota</taxon>
        <taxon>Pezizomycotina</taxon>
        <taxon>Sordariomycetes</taxon>
        <taxon>Sordariomycetidae</taxon>
        <taxon>Sordariales</taxon>
        <taxon>Chaetomiaceae</taxon>
        <taxon>Chaetomidium</taxon>
    </lineage>
</organism>
<evidence type="ECO:0000313" key="1">
    <source>
        <dbReference type="EMBL" id="KAK4156066.1"/>
    </source>
</evidence>
<name>A0AAN7A0S9_9PEZI</name>
<evidence type="ECO:0000313" key="2">
    <source>
        <dbReference type="Proteomes" id="UP001302745"/>
    </source>
</evidence>
<dbReference type="Gene3D" id="3.40.50.300">
    <property type="entry name" value="P-loop containing nucleotide triphosphate hydrolases"/>
    <property type="match status" value="1"/>
</dbReference>